<feature type="domain" description="Peptidase A1" evidence="5">
    <location>
        <begin position="42"/>
        <end position="403"/>
    </location>
</feature>
<keyword evidence="4" id="KW-0732">Signal</keyword>
<evidence type="ECO:0000313" key="6">
    <source>
        <dbReference type="EMBL" id="KZT34055.1"/>
    </source>
</evidence>
<evidence type="ECO:0000256" key="4">
    <source>
        <dbReference type="SAM" id="SignalP"/>
    </source>
</evidence>
<dbReference type="CDD" id="cd05471">
    <property type="entry name" value="pepsin_like"/>
    <property type="match status" value="1"/>
</dbReference>
<dbReference type="EMBL" id="KV428202">
    <property type="protein sequence ID" value="KZT34055.1"/>
    <property type="molecule type" value="Genomic_DNA"/>
</dbReference>
<dbReference type="SUPFAM" id="SSF50630">
    <property type="entry name" value="Acid proteases"/>
    <property type="match status" value="1"/>
</dbReference>
<evidence type="ECO:0000313" key="7">
    <source>
        <dbReference type="Proteomes" id="UP000076798"/>
    </source>
</evidence>
<evidence type="ECO:0000259" key="5">
    <source>
        <dbReference type="PROSITE" id="PS51767"/>
    </source>
</evidence>
<dbReference type="GO" id="GO:0004190">
    <property type="term" value="F:aspartic-type endopeptidase activity"/>
    <property type="evidence" value="ECO:0007669"/>
    <property type="project" value="InterPro"/>
</dbReference>
<accession>A0A165Z8J8</accession>
<feature type="compositionally biased region" description="Polar residues" evidence="2">
    <location>
        <begin position="512"/>
        <end position="529"/>
    </location>
</feature>
<keyword evidence="7" id="KW-1185">Reference proteome</keyword>
<dbReference type="GO" id="GO:0006508">
    <property type="term" value="P:proteolysis"/>
    <property type="evidence" value="ECO:0007669"/>
    <property type="project" value="UniProtKB-KW"/>
</dbReference>
<feature type="region of interest" description="Disordered" evidence="2">
    <location>
        <begin position="489"/>
        <end position="529"/>
    </location>
</feature>
<dbReference type="InterPro" id="IPR021109">
    <property type="entry name" value="Peptidase_aspartic_dom_sf"/>
</dbReference>
<feature type="region of interest" description="Disordered" evidence="2">
    <location>
        <begin position="230"/>
        <end position="250"/>
    </location>
</feature>
<comment type="similarity">
    <text evidence="1">Belongs to the peptidase A1 family.</text>
</comment>
<protein>
    <submittedName>
        <fullName evidence="6">Acid protease</fullName>
    </submittedName>
</protein>
<keyword evidence="6" id="KW-0378">Hydrolase</keyword>
<dbReference type="AlphaFoldDB" id="A0A165Z8J8"/>
<keyword evidence="3" id="KW-1133">Transmembrane helix</keyword>
<dbReference type="Gene3D" id="2.40.70.10">
    <property type="entry name" value="Acid Proteases"/>
    <property type="match status" value="2"/>
</dbReference>
<feature type="region of interest" description="Disordered" evidence="2">
    <location>
        <begin position="584"/>
        <end position="678"/>
    </location>
</feature>
<dbReference type="InterPro" id="IPR001461">
    <property type="entry name" value="Aspartic_peptidase_A1"/>
</dbReference>
<dbReference type="PANTHER" id="PTHR47966">
    <property type="entry name" value="BETA-SITE APP-CLEAVING ENZYME, ISOFORM A-RELATED"/>
    <property type="match status" value="1"/>
</dbReference>
<dbReference type="InterPro" id="IPR034164">
    <property type="entry name" value="Pepsin-like_dom"/>
</dbReference>
<keyword evidence="3" id="KW-0472">Membrane</keyword>
<feature type="signal peptide" evidence="4">
    <location>
        <begin position="1"/>
        <end position="18"/>
    </location>
</feature>
<dbReference type="Pfam" id="PF00026">
    <property type="entry name" value="Asp"/>
    <property type="match status" value="1"/>
</dbReference>
<organism evidence="6 7">
    <name type="scientific">Sistotremastrum suecicum HHB10207 ss-3</name>
    <dbReference type="NCBI Taxonomy" id="1314776"/>
    <lineage>
        <taxon>Eukaryota</taxon>
        <taxon>Fungi</taxon>
        <taxon>Dikarya</taxon>
        <taxon>Basidiomycota</taxon>
        <taxon>Agaricomycotina</taxon>
        <taxon>Agaricomycetes</taxon>
        <taxon>Sistotremastrales</taxon>
        <taxon>Sistotremastraceae</taxon>
        <taxon>Sistotremastrum</taxon>
    </lineage>
</organism>
<feature type="chain" id="PRO_5007869907" evidence="4">
    <location>
        <begin position="19"/>
        <end position="678"/>
    </location>
</feature>
<feature type="compositionally biased region" description="Low complexity" evidence="2">
    <location>
        <begin position="235"/>
        <end position="249"/>
    </location>
</feature>
<dbReference type="Proteomes" id="UP000076798">
    <property type="component" value="Unassembled WGS sequence"/>
</dbReference>
<evidence type="ECO:0000256" key="2">
    <source>
        <dbReference type="SAM" id="MobiDB-lite"/>
    </source>
</evidence>
<keyword evidence="6" id="KW-0645">Protease</keyword>
<keyword evidence="3" id="KW-0812">Transmembrane</keyword>
<feature type="transmembrane region" description="Helical" evidence="3">
    <location>
        <begin position="415"/>
        <end position="440"/>
    </location>
</feature>
<gene>
    <name evidence="6" type="ORF">SISSUDRAFT_1065620</name>
</gene>
<dbReference type="InterPro" id="IPR033121">
    <property type="entry name" value="PEPTIDASE_A1"/>
</dbReference>
<evidence type="ECO:0000256" key="1">
    <source>
        <dbReference type="ARBA" id="ARBA00007447"/>
    </source>
</evidence>
<dbReference type="STRING" id="1314776.A0A165Z8J8"/>
<evidence type="ECO:0000256" key="3">
    <source>
        <dbReference type="SAM" id="Phobius"/>
    </source>
</evidence>
<proteinExistence type="inferred from homology"/>
<dbReference type="PROSITE" id="PS51767">
    <property type="entry name" value="PEPTIDASE_A1"/>
    <property type="match status" value="1"/>
</dbReference>
<reference evidence="6 7" key="1">
    <citation type="journal article" date="2016" name="Mol. Biol. Evol.">
        <title>Comparative Genomics of Early-Diverging Mushroom-Forming Fungi Provides Insights into the Origins of Lignocellulose Decay Capabilities.</title>
        <authorList>
            <person name="Nagy L.G."/>
            <person name="Riley R."/>
            <person name="Tritt A."/>
            <person name="Adam C."/>
            <person name="Daum C."/>
            <person name="Floudas D."/>
            <person name="Sun H."/>
            <person name="Yadav J.S."/>
            <person name="Pangilinan J."/>
            <person name="Larsson K.H."/>
            <person name="Matsuura K."/>
            <person name="Barry K."/>
            <person name="Labutti K."/>
            <person name="Kuo R."/>
            <person name="Ohm R.A."/>
            <person name="Bhattacharya S.S."/>
            <person name="Shirouzu T."/>
            <person name="Yoshinaga Y."/>
            <person name="Martin F.M."/>
            <person name="Grigoriev I.V."/>
            <person name="Hibbett D.S."/>
        </authorList>
    </citation>
    <scope>NUCLEOTIDE SEQUENCE [LARGE SCALE GENOMIC DNA]</scope>
    <source>
        <strain evidence="6 7">HHB10207 ss-3</strain>
    </source>
</reference>
<dbReference type="PANTHER" id="PTHR47966:SF51">
    <property type="entry name" value="BETA-SITE APP-CLEAVING ENZYME, ISOFORM A-RELATED"/>
    <property type="match status" value="1"/>
</dbReference>
<sequence length="678" mass="72957">MFWLPWMLLLLSQLPVEAQLFKRDTVVGTLTVPLALDNNHRYLVQINMGSVGTPQTFNFTLSTTMGYSIVAKTGCSNCLSQTEYNSSQSGSEKDLGTNQSLNFGGSFISGTLIKEDCTLSESNGSAWNYPNQTLLAVTSSNQSSQQLFSTQASGIFGLGLTGPNLTFRDTLYGNFFAQNPSLTNFTYGMALNPPYASQNTNQSEVGGFLHWELPDPSAYTGPITQVPVTNSPQVSAGGLSSNPSSNSSADIQQAPIAASTDWTIQMDGWTASINNSQIMHTVPNYATLDPYFPEIYLTKSEAELIYAAIPASSASDDPERPFTRYTIPCDTQLTFAININSTPFILPSPTLIIQNGTSCVGAIVGWTDPGTTTYLLGSSFISAVYMIFSVGLPGDQPTTVGIAVRSQAGHKIVDVGAIVGGVIGGTAILSIILFGVWFIFFKHGSLGHKRGFIESTKVIDPSFEHEKSTLSSSNSPSYTMNSMHKQQFVSEKAEDSGYSPPSPISSTPVTYRRSSQTESVAPTSPAHTIQNFTHVNPRVTAANMRSGSIGNSITSTNSGAITSLNTHVSEPFDIDGDRGICPAMRTPTSPPGHDWTVEPFYPPSQPPDNSQPQPSRKGLSADSVTPASIPLRTDTETPAPAYQSRYSSNGHTELSPTQTLVQPFNIGDWLTRRERKNE</sequence>
<feature type="compositionally biased region" description="Polar residues" evidence="2">
    <location>
        <begin position="644"/>
        <end position="662"/>
    </location>
</feature>
<dbReference type="OrthoDB" id="2563011at2759"/>
<name>A0A165Z8J8_9AGAM</name>